<name>A0A1J5R0C8_9ZZZZ</name>
<accession>A0A1J5R0C8</accession>
<dbReference type="SMART" id="SM00271">
    <property type="entry name" value="DnaJ"/>
    <property type="match status" value="1"/>
</dbReference>
<dbReference type="InterPro" id="IPR036869">
    <property type="entry name" value="J_dom_sf"/>
</dbReference>
<dbReference type="Pfam" id="PF00226">
    <property type="entry name" value="DnaJ"/>
    <property type="match status" value="1"/>
</dbReference>
<proteinExistence type="predicted"/>
<dbReference type="Gene3D" id="1.10.287.110">
    <property type="entry name" value="DnaJ domain"/>
    <property type="match status" value="1"/>
</dbReference>
<comment type="caution">
    <text evidence="3">The sequence shown here is derived from an EMBL/GenBank/DDBJ whole genome shotgun (WGS) entry which is preliminary data.</text>
</comment>
<evidence type="ECO:0000259" key="2">
    <source>
        <dbReference type="PROSITE" id="PS50076"/>
    </source>
</evidence>
<evidence type="ECO:0000256" key="1">
    <source>
        <dbReference type="ARBA" id="ARBA00023186"/>
    </source>
</evidence>
<gene>
    <name evidence="3" type="primary">dnaJ_15</name>
    <name evidence="3" type="ORF">GALL_350260</name>
</gene>
<dbReference type="PANTHER" id="PTHR44360:SF1">
    <property type="entry name" value="DNAJ HOMOLOG SUBFAMILY B MEMBER 9"/>
    <property type="match status" value="1"/>
</dbReference>
<dbReference type="AlphaFoldDB" id="A0A1J5R0C8"/>
<evidence type="ECO:0000313" key="3">
    <source>
        <dbReference type="EMBL" id="OIQ83179.1"/>
    </source>
</evidence>
<sequence length="107" mass="12394">MQAGWNNLRIIGRKMKDYYAVLDVAANAAAAEIKNAYRKKASLLQPDKNASDDATARFREVQEAYATLSDHDKRRAYDENRRRSLLDNPVDTAREIWQYYLDGVLKR</sequence>
<feature type="domain" description="J" evidence="2">
    <location>
        <begin position="17"/>
        <end position="81"/>
    </location>
</feature>
<dbReference type="EMBL" id="MLJW01000727">
    <property type="protein sequence ID" value="OIQ83179.1"/>
    <property type="molecule type" value="Genomic_DNA"/>
</dbReference>
<dbReference type="GO" id="GO:0036503">
    <property type="term" value="P:ERAD pathway"/>
    <property type="evidence" value="ECO:0007669"/>
    <property type="project" value="TreeGrafter"/>
</dbReference>
<dbReference type="PROSITE" id="PS50076">
    <property type="entry name" value="DNAJ_2"/>
    <property type="match status" value="1"/>
</dbReference>
<dbReference type="CDD" id="cd06257">
    <property type="entry name" value="DnaJ"/>
    <property type="match status" value="1"/>
</dbReference>
<reference evidence="3" key="1">
    <citation type="submission" date="2016-10" db="EMBL/GenBank/DDBJ databases">
        <title>Sequence of Gallionella enrichment culture.</title>
        <authorList>
            <person name="Poehlein A."/>
            <person name="Muehling M."/>
            <person name="Daniel R."/>
        </authorList>
    </citation>
    <scope>NUCLEOTIDE SEQUENCE</scope>
</reference>
<keyword evidence="1" id="KW-0143">Chaperone</keyword>
<dbReference type="PANTHER" id="PTHR44360">
    <property type="entry name" value="DNAJ HOMOLOG SUBFAMILY B MEMBER 9"/>
    <property type="match status" value="1"/>
</dbReference>
<dbReference type="GO" id="GO:0051787">
    <property type="term" value="F:misfolded protein binding"/>
    <property type="evidence" value="ECO:0007669"/>
    <property type="project" value="TreeGrafter"/>
</dbReference>
<dbReference type="GO" id="GO:0005783">
    <property type="term" value="C:endoplasmic reticulum"/>
    <property type="evidence" value="ECO:0007669"/>
    <property type="project" value="TreeGrafter"/>
</dbReference>
<dbReference type="SUPFAM" id="SSF46565">
    <property type="entry name" value="Chaperone J-domain"/>
    <property type="match status" value="1"/>
</dbReference>
<organism evidence="3">
    <name type="scientific">mine drainage metagenome</name>
    <dbReference type="NCBI Taxonomy" id="410659"/>
    <lineage>
        <taxon>unclassified sequences</taxon>
        <taxon>metagenomes</taxon>
        <taxon>ecological metagenomes</taxon>
    </lineage>
</organism>
<dbReference type="PRINTS" id="PR00625">
    <property type="entry name" value="JDOMAIN"/>
</dbReference>
<dbReference type="PROSITE" id="PS00636">
    <property type="entry name" value="DNAJ_1"/>
    <property type="match status" value="1"/>
</dbReference>
<dbReference type="InterPro" id="IPR001623">
    <property type="entry name" value="DnaJ_domain"/>
</dbReference>
<dbReference type="InterPro" id="IPR018253">
    <property type="entry name" value="DnaJ_domain_CS"/>
</dbReference>
<dbReference type="GO" id="GO:0051087">
    <property type="term" value="F:protein-folding chaperone binding"/>
    <property type="evidence" value="ECO:0007669"/>
    <property type="project" value="TreeGrafter"/>
</dbReference>
<protein>
    <submittedName>
        <fullName evidence="3">Chaperone protein DnaJ</fullName>
    </submittedName>
</protein>
<dbReference type="InterPro" id="IPR051948">
    <property type="entry name" value="Hsp70_co-chaperone_J-domain"/>
</dbReference>